<evidence type="ECO:0000256" key="6">
    <source>
        <dbReference type="SAM" id="MobiDB-lite"/>
    </source>
</evidence>
<dbReference type="PANTHER" id="PTHR43124">
    <property type="entry name" value="PURINE EFFLUX PUMP PBUE"/>
    <property type="match status" value="1"/>
</dbReference>
<dbReference type="InterPro" id="IPR020846">
    <property type="entry name" value="MFS_dom"/>
</dbReference>
<feature type="region of interest" description="Disordered" evidence="6">
    <location>
        <begin position="422"/>
        <end position="444"/>
    </location>
</feature>
<feature type="compositionally biased region" description="Basic residues" evidence="6">
    <location>
        <begin position="435"/>
        <end position="444"/>
    </location>
</feature>
<dbReference type="InterPro" id="IPR036259">
    <property type="entry name" value="MFS_trans_sf"/>
</dbReference>
<dbReference type="CDD" id="cd17325">
    <property type="entry name" value="MFS_MdtG_SLC18_like"/>
    <property type="match status" value="1"/>
</dbReference>
<feature type="transmembrane region" description="Helical" evidence="7">
    <location>
        <begin position="21"/>
        <end position="45"/>
    </location>
</feature>
<feature type="transmembrane region" description="Helical" evidence="7">
    <location>
        <begin position="91"/>
        <end position="110"/>
    </location>
</feature>
<sequence length="444" mass="45501">MVEVGRSKPDRNTRERMPREIWVLVGTSFLIAIGYGIVAPTLPVFVRSFDVGITAASLVISVFALVRLLFAPMSGRIVGRIGEVPTFTIGLSVVALSTGACAFAASYWQLLVLRGLGGIGSTMFTVSALSLLIRLAPVHMRGRASGMWATGFLLGNVIGPLVGGGLGTVSLRAPFLVYSAVLVIVVCVALVLLRGREGTDAEQAGTTEPPARFRTALAHPTYRAALAASFANGWVVFGVRVALVPLFVVEALGQPEAWGGIALAVFAVGNAATLVLAGRLADRRGRRPPVLAGLIVSAAATSVLGFLTDPALFLAASLLAGMGSGLVNPPTNAAVADVIGSRARGGTVLAGFQMVADLGAIIGPVVAGALAEVAGFGAAFALSGATALVALGFWLRAPETLPSASSPKAAEESLAECSESACASASSGSGSATWFRRRRPRARR</sequence>
<feature type="transmembrane region" description="Helical" evidence="7">
    <location>
        <begin position="373"/>
        <end position="395"/>
    </location>
</feature>
<proteinExistence type="predicted"/>
<keyword evidence="2" id="KW-1003">Cell membrane</keyword>
<feature type="domain" description="Major facilitator superfamily (MFS) profile" evidence="8">
    <location>
        <begin position="20"/>
        <end position="401"/>
    </location>
</feature>
<dbReference type="RefSeq" id="WP_246170296.1">
    <property type="nucleotide sequence ID" value="NZ_VIWU01000001.1"/>
</dbReference>
<keyword evidence="5 7" id="KW-0472">Membrane</keyword>
<dbReference type="PROSITE" id="PS50850">
    <property type="entry name" value="MFS"/>
    <property type="match status" value="1"/>
</dbReference>
<evidence type="ECO:0000259" key="8">
    <source>
        <dbReference type="PROSITE" id="PS50850"/>
    </source>
</evidence>
<feature type="transmembrane region" description="Helical" evidence="7">
    <location>
        <begin position="290"/>
        <end position="307"/>
    </location>
</feature>
<dbReference type="EMBL" id="VIWU01000001">
    <property type="protein sequence ID" value="TWF76200.1"/>
    <property type="molecule type" value="Genomic_DNA"/>
</dbReference>
<feature type="transmembrane region" description="Helical" evidence="7">
    <location>
        <begin position="224"/>
        <end position="248"/>
    </location>
</feature>
<gene>
    <name evidence="9" type="ORF">FHX44_112088</name>
</gene>
<feature type="transmembrane region" description="Helical" evidence="7">
    <location>
        <begin position="116"/>
        <end position="136"/>
    </location>
</feature>
<evidence type="ECO:0000256" key="1">
    <source>
        <dbReference type="ARBA" id="ARBA00004651"/>
    </source>
</evidence>
<dbReference type="InterPro" id="IPR050189">
    <property type="entry name" value="MFS_Efflux_Transporters"/>
</dbReference>
<dbReference type="GO" id="GO:0005886">
    <property type="term" value="C:plasma membrane"/>
    <property type="evidence" value="ECO:0007669"/>
    <property type="project" value="UniProtKB-SubCell"/>
</dbReference>
<feature type="compositionally biased region" description="Low complexity" evidence="6">
    <location>
        <begin position="422"/>
        <end position="432"/>
    </location>
</feature>
<keyword evidence="4 7" id="KW-1133">Transmembrane helix</keyword>
<dbReference type="Gene3D" id="1.20.1250.20">
    <property type="entry name" value="MFS general substrate transporter like domains"/>
    <property type="match status" value="1"/>
</dbReference>
<dbReference type="InterPro" id="IPR005828">
    <property type="entry name" value="MFS_sugar_transport-like"/>
</dbReference>
<keyword evidence="10" id="KW-1185">Reference proteome</keyword>
<feature type="transmembrane region" description="Helical" evidence="7">
    <location>
        <begin position="260"/>
        <end position="278"/>
    </location>
</feature>
<comment type="caution">
    <text evidence="9">The sequence shown here is derived from an EMBL/GenBank/DDBJ whole genome shotgun (WGS) entry which is preliminary data.</text>
</comment>
<feature type="transmembrane region" description="Helical" evidence="7">
    <location>
        <begin position="148"/>
        <end position="169"/>
    </location>
</feature>
<dbReference type="Pfam" id="PF00083">
    <property type="entry name" value="Sugar_tr"/>
    <property type="match status" value="1"/>
</dbReference>
<dbReference type="Gene3D" id="1.20.1720.10">
    <property type="entry name" value="Multidrug resistance protein D"/>
    <property type="match status" value="1"/>
</dbReference>
<organism evidence="9 10">
    <name type="scientific">Pseudonocardia hierapolitana</name>
    <dbReference type="NCBI Taxonomy" id="1128676"/>
    <lineage>
        <taxon>Bacteria</taxon>
        <taxon>Bacillati</taxon>
        <taxon>Actinomycetota</taxon>
        <taxon>Actinomycetes</taxon>
        <taxon>Pseudonocardiales</taxon>
        <taxon>Pseudonocardiaceae</taxon>
        <taxon>Pseudonocardia</taxon>
    </lineage>
</organism>
<accession>A0A561SMW2</accession>
<feature type="transmembrane region" description="Helical" evidence="7">
    <location>
        <begin position="175"/>
        <end position="193"/>
    </location>
</feature>
<evidence type="ECO:0000256" key="4">
    <source>
        <dbReference type="ARBA" id="ARBA00022989"/>
    </source>
</evidence>
<dbReference type="PRINTS" id="PR01035">
    <property type="entry name" value="TCRTETA"/>
</dbReference>
<dbReference type="AlphaFoldDB" id="A0A561SMW2"/>
<name>A0A561SMW2_9PSEU</name>
<keyword evidence="3 7" id="KW-0812">Transmembrane</keyword>
<dbReference type="InterPro" id="IPR001958">
    <property type="entry name" value="Tet-R_TetA/multi-R_MdtG-like"/>
</dbReference>
<dbReference type="Proteomes" id="UP000321261">
    <property type="component" value="Unassembled WGS sequence"/>
</dbReference>
<dbReference type="PANTHER" id="PTHR43124:SF3">
    <property type="entry name" value="CHLORAMPHENICOL EFFLUX PUMP RV0191"/>
    <property type="match status" value="1"/>
</dbReference>
<protein>
    <submittedName>
        <fullName evidence="9">Putative MFS family arabinose efflux permease</fullName>
    </submittedName>
</protein>
<evidence type="ECO:0000256" key="2">
    <source>
        <dbReference type="ARBA" id="ARBA00022475"/>
    </source>
</evidence>
<reference evidence="9 10" key="1">
    <citation type="submission" date="2019-06" db="EMBL/GenBank/DDBJ databases">
        <title>Sequencing the genomes of 1000 actinobacteria strains.</title>
        <authorList>
            <person name="Klenk H.-P."/>
        </authorList>
    </citation>
    <scope>NUCLEOTIDE SEQUENCE [LARGE SCALE GENOMIC DNA]</scope>
    <source>
        <strain evidence="9 10">DSM 45671</strain>
    </source>
</reference>
<evidence type="ECO:0000256" key="5">
    <source>
        <dbReference type="ARBA" id="ARBA00023136"/>
    </source>
</evidence>
<evidence type="ECO:0000313" key="10">
    <source>
        <dbReference type="Proteomes" id="UP000321261"/>
    </source>
</evidence>
<evidence type="ECO:0000256" key="3">
    <source>
        <dbReference type="ARBA" id="ARBA00022692"/>
    </source>
</evidence>
<feature type="transmembrane region" description="Helical" evidence="7">
    <location>
        <begin position="51"/>
        <end position="70"/>
    </location>
</feature>
<dbReference type="GO" id="GO:0022857">
    <property type="term" value="F:transmembrane transporter activity"/>
    <property type="evidence" value="ECO:0007669"/>
    <property type="project" value="InterPro"/>
</dbReference>
<comment type="subcellular location">
    <subcellularLocation>
        <location evidence="1">Cell membrane</location>
        <topology evidence="1">Multi-pass membrane protein</topology>
    </subcellularLocation>
</comment>
<dbReference type="Pfam" id="PF07690">
    <property type="entry name" value="MFS_1"/>
    <property type="match status" value="1"/>
</dbReference>
<evidence type="ECO:0000256" key="7">
    <source>
        <dbReference type="SAM" id="Phobius"/>
    </source>
</evidence>
<dbReference type="SUPFAM" id="SSF103473">
    <property type="entry name" value="MFS general substrate transporter"/>
    <property type="match status" value="1"/>
</dbReference>
<evidence type="ECO:0000313" key="9">
    <source>
        <dbReference type="EMBL" id="TWF76200.1"/>
    </source>
</evidence>
<dbReference type="InterPro" id="IPR011701">
    <property type="entry name" value="MFS"/>
</dbReference>